<dbReference type="InterPro" id="IPR043157">
    <property type="entry name" value="Dynein_AAA1S"/>
</dbReference>
<protein>
    <recommendedName>
        <fullName evidence="1">Dynein heavy chain hydrolytic ATP-binding dynein motor region domain-containing protein</fullName>
    </recommendedName>
</protein>
<reference evidence="2" key="1">
    <citation type="submission" date="2023-05" db="EMBL/GenBank/DDBJ databases">
        <authorList>
            <person name="Stuckert A."/>
        </authorList>
    </citation>
    <scope>NUCLEOTIDE SEQUENCE</scope>
</reference>
<name>A0ABN9C129_9NEOB</name>
<dbReference type="EMBL" id="CATNWA010007271">
    <property type="protein sequence ID" value="CAI9553692.1"/>
    <property type="molecule type" value="Genomic_DNA"/>
</dbReference>
<evidence type="ECO:0000313" key="2">
    <source>
        <dbReference type="EMBL" id="CAI9553692.1"/>
    </source>
</evidence>
<dbReference type="Gene3D" id="3.40.50.300">
    <property type="entry name" value="P-loop containing nucleotide triphosphate hydrolases"/>
    <property type="match status" value="1"/>
</dbReference>
<dbReference type="InterPro" id="IPR026983">
    <property type="entry name" value="DHC"/>
</dbReference>
<dbReference type="PANTHER" id="PTHR22878">
    <property type="entry name" value="DYNEIN HEAVY CHAIN 6, AXONEMAL-LIKE-RELATED"/>
    <property type="match status" value="1"/>
</dbReference>
<dbReference type="InterPro" id="IPR027417">
    <property type="entry name" value="P-loop_NTPase"/>
</dbReference>
<comment type="caution">
    <text evidence="2">The sequence shown here is derived from an EMBL/GenBank/DDBJ whole genome shotgun (WGS) entry which is preliminary data.</text>
</comment>
<feature type="domain" description="Dynein heavy chain hydrolytic ATP-binding dynein motor region" evidence="1">
    <location>
        <begin position="6"/>
        <end position="102"/>
    </location>
</feature>
<evidence type="ECO:0000313" key="3">
    <source>
        <dbReference type="Proteomes" id="UP001162483"/>
    </source>
</evidence>
<dbReference type="Proteomes" id="UP001162483">
    <property type="component" value="Unassembled WGS sequence"/>
</dbReference>
<sequence length="102" mass="11212">KKSRLSADDEAIIIITALKEANLPKFLAEDVPLFESIMDDLFPGVVFEKANTKRLEKAISLATNELGLQPWGSQTEKVIQFYNQILVRHGVMLVGPTGGGKT</sequence>
<organism evidence="2 3">
    <name type="scientific">Staurois parvus</name>
    <dbReference type="NCBI Taxonomy" id="386267"/>
    <lineage>
        <taxon>Eukaryota</taxon>
        <taxon>Metazoa</taxon>
        <taxon>Chordata</taxon>
        <taxon>Craniata</taxon>
        <taxon>Vertebrata</taxon>
        <taxon>Euteleostomi</taxon>
        <taxon>Amphibia</taxon>
        <taxon>Batrachia</taxon>
        <taxon>Anura</taxon>
        <taxon>Neobatrachia</taxon>
        <taxon>Ranoidea</taxon>
        <taxon>Ranidae</taxon>
        <taxon>Staurois</taxon>
    </lineage>
</organism>
<keyword evidence="3" id="KW-1185">Reference proteome</keyword>
<dbReference type="SUPFAM" id="SSF52540">
    <property type="entry name" value="P-loop containing nucleoside triphosphate hydrolases"/>
    <property type="match status" value="1"/>
</dbReference>
<feature type="non-terminal residue" evidence="2">
    <location>
        <position position="102"/>
    </location>
</feature>
<gene>
    <name evidence="2" type="ORF">SPARVUS_LOCUS4082179</name>
</gene>
<feature type="non-terminal residue" evidence="2">
    <location>
        <position position="1"/>
    </location>
</feature>
<accession>A0ABN9C129</accession>
<proteinExistence type="predicted"/>
<dbReference type="Pfam" id="PF12774">
    <property type="entry name" value="AAA_6"/>
    <property type="match status" value="1"/>
</dbReference>
<evidence type="ECO:0000259" key="1">
    <source>
        <dbReference type="Pfam" id="PF12774"/>
    </source>
</evidence>
<dbReference type="PANTHER" id="PTHR22878:SF64">
    <property type="entry name" value="DYNEIN AXONEMAL HEAVY CHAIN 14"/>
    <property type="match status" value="1"/>
</dbReference>
<dbReference type="Gene3D" id="1.10.8.710">
    <property type="match status" value="1"/>
</dbReference>
<dbReference type="InterPro" id="IPR035699">
    <property type="entry name" value="AAA_6"/>
</dbReference>